<dbReference type="OrthoDB" id="9809513at2"/>
<sequence>MIIDEKDEILSEEAEEGIRPEDERRLAMGYISDAWADAIADGVDADAVAHAALFTALIDLVAAYGETAVAELAEGLPRRILEGEYTVNRTLQ</sequence>
<dbReference type="EMBL" id="QAYG01000001">
    <property type="protein sequence ID" value="PTW62198.1"/>
    <property type="molecule type" value="Genomic_DNA"/>
</dbReference>
<name>A0A2T5VEM6_9HYPH</name>
<dbReference type="AlphaFoldDB" id="A0A2T5VEM6"/>
<dbReference type="RefSeq" id="WP_107987799.1">
    <property type="nucleotide sequence ID" value="NZ_QAYG01000001.1"/>
</dbReference>
<dbReference type="Proteomes" id="UP000244081">
    <property type="component" value="Unassembled WGS sequence"/>
</dbReference>
<evidence type="ECO:0000313" key="2">
    <source>
        <dbReference type="Proteomes" id="UP000244081"/>
    </source>
</evidence>
<comment type="caution">
    <text evidence="1">The sequence shown here is derived from an EMBL/GenBank/DDBJ whole genome shotgun (WGS) entry which is preliminary data.</text>
</comment>
<evidence type="ECO:0000313" key="1">
    <source>
        <dbReference type="EMBL" id="PTW62198.1"/>
    </source>
</evidence>
<proteinExistence type="predicted"/>
<gene>
    <name evidence="1" type="ORF">C8N35_101235</name>
</gene>
<accession>A0A2T5VEM6</accession>
<organism evidence="1 2">
    <name type="scientific">Breoghania corrubedonensis</name>
    <dbReference type="NCBI Taxonomy" id="665038"/>
    <lineage>
        <taxon>Bacteria</taxon>
        <taxon>Pseudomonadati</taxon>
        <taxon>Pseudomonadota</taxon>
        <taxon>Alphaproteobacteria</taxon>
        <taxon>Hyphomicrobiales</taxon>
        <taxon>Stappiaceae</taxon>
        <taxon>Breoghania</taxon>
    </lineage>
</organism>
<protein>
    <submittedName>
        <fullName evidence="1">Uncharacterized protein</fullName>
    </submittedName>
</protein>
<reference evidence="1 2" key="1">
    <citation type="submission" date="2018-04" db="EMBL/GenBank/DDBJ databases">
        <title>Genomic Encyclopedia of Archaeal and Bacterial Type Strains, Phase II (KMG-II): from individual species to whole genera.</title>
        <authorList>
            <person name="Goeker M."/>
        </authorList>
    </citation>
    <scope>NUCLEOTIDE SEQUENCE [LARGE SCALE GENOMIC DNA]</scope>
    <source>
        <strain evidence="1 2">DSM 23382</strain>
    </source>
</reference>
<keyword evidence="2" id="KW-1185">Reference proteome</keyword>